<dbReference type="Proteomes" id="UP000239724">
    <property type="component" value="Unassembled WGS sequence"/>
</dbReference>
<accession>A0A2S6NIX5</accession>
<feature type="transmembrane region" description="Helical" evidence="1">
    <location>
        <begin position="6"/>
        <end position="22"/>
    </location>
</feature>
<reference evidence="3 4" key="1">
    <citation type="journal article" date="2018" name="Arch. Microbiol.">
        <title>New insights into the metabolic potential of the phototrophic purple bacterium Rhodopila globiformis DSM 161(T) from its draft genome sequence and evidence for a vanadium-dependent nitrogenase.</title>
        <authorList>
            <person name="Imhoff J.F."/>
            <person name="Rahn T."/>
            <person name="Kunzel S."/>
            <person name="Neulinger S.C."/>
        </authorList>
    </citation>
    <scope>NUCLEOTIDE SEQUENCE [LARGE SCALE GENOMIC DNA]</scope>
    <source>
        <strain evidence="3 4">DSM 161</strain>
    </source>
</reference>
<gene>
    <name evidence="3" type="ORF">CCS01_10240</name>
</gene>
<evidence type="ECO:0000256" key="1">
    <source>
        <dbReference type="SAM" id="Phobius"/>
    </source>
</evidence>
<dbReference type="AlphaFoldDB" id="A0A2S6NIX5"/>
<dbReference type="NCBIfam" id="NF047864">
    <property type="entry name" value="CBU_0592_membra"/>
    <property type="match status" value="1"/>
</dbReference>
<evidence type="ECO:0000313" key="3">
    <source>
        <dbReference type="EMBL" id="PPQ34583.1"/>
    </source>
</evidence>
<dbReference type="InterPro" id="IPR058058">
    <property type="entry name" value="CBU_0592-like"/>
</dbReference>
<dbReference type="EMBL" id="NHRY01000100">
    <property type="protein sequence ID" value="PPQ34583.1"/>
    <property type="molecule type" value="Genomic_DNA"/>
</dbReference>
<sequence>MQFDPYTLAGIVGAGCFILAYFATLQGWMAADGWPFPAANLLGATLVLVSLMDAWNLPSVVLECFWGAISLYGLARSLRRRTRP</sequence>
<feature type="domain" description="CBU-0592-like" evidence="2">
    <location>
        <begin position="7"/>
        <end position="81"/>
    </location>
</feature>
<name>A0A2S6NIX5_RHOGL</name>
<comment type="caution">
    <text evidence="3">The sequence shown here is derived from an EMBL/GenBank/DDBJ whole genome shotgun (WGS) entry which is preliminary data.</text>
</comment>
<keyword evidence="1" id="KW-0812">Transmembrane</keyword>
<keyword evidence="1" id="KW-1133">Transmembrane helix</keyword>
<dbReference type="RefSeq" id="WP_104518756.1">
    <property type="nucleotide sequence ID" value="NZ_NHRY01000100.1"/>
</dbReference>
<dbReference type="Pfam" id="PF26604">
    <property type="entry name" value="CBU_0592"/>
    <property type="match status" value="1"/>
</dbReference>
<feature type="transmembrane region" description="Helical" evidence="1">
    <location>
        <begin position="57"/>
        <end position="75"/>
    </location>
</feature>
<proteinExistence type="predicted"/>
<dbReference type="OrthoDB" id="7376585at2"/>
<evidence type="ECO:0000313" key="4">
    <source>
        <dbReference type="Proteomes" id="UP000239724"/>
    </source>
</evidence>
<keyword evidence="4" id="KW-1185">Reference proteome</keyword>
<organism evidence="3 4">
    <name type="scientific">Rhodopila globiformis</name>
    <name type="common">Rhodopseudomonas globiformis</name>
    <dbReference type="NCBI Taxonomy" id="1071"/>
    <lineage>
        <taxon>Bacteria</taxon>
        <taxon>Pseudomonadati</taxon>
        <taxon>Pseudomonadota</taxon>
        <taxon>Alphaproteobacteria</taxon>
        <taxon>Acetobacterales</taxon>
        <taxon>Acetobacteraceae</taxon>
        <taxon>Rhodopila</taxon>
    </lineage>
</organism>
<protein>
    <recommendedName>
        <fullName evidence="2">CBU-0592-like domain-containing protein</fullName>
    </recommendedName>
</protein>
<evidence type="ECO:0000259" key="2">
    <source>
        <dbReference type="Pfam" id="PF26604"/>
    </source>
</evidence>
<keyword evidence="1" id="KW-0472">Membrane</keyword>